<evidence type="ECO:0000259" key="6">
    <source>
        <dbReference type="Pfam" id="PF13720"/>
    </source>
</evidence>
<dbReference type="InterPro" id="IPR037157">
    <property type="entry name" value="Acetyltransf_C_sf"/>
</dbReference>
<dbReference type="GO" id="GO:0016020">
    <property type="term" value="C:membrane"/>
    <property type="evidence" value="ECO:0007669"/>
    <property type="project" value="GOC"/>
</dbReference>
<dbReference type="NCBIfam" id="NF003657">
    <property type="entry name" value="PRK05289.1"/>
    <property type="match status" value="1"/>
</dbReference>
<evidence type="ECO:0000256" key="1">
    <source>
        <dbReference type="ARBA" id="ARBA00022516"/>
    </source>
</evidence>
<keyword evidence="5" id="KW-0012">Acyltransferase</keyword>
<dbReference type="NCBIfam" id="TIGR01852">
    <property type="entry name" value="lipid_A_lpxA"/>
    <property type="match status" value="1"/>
</dbReference>
<keyword evidence="4" id="KW-0443">Lipid metabolism</keyword>
<accession>A0A381UGA8</accession>
<dbReference type="InterPro" id="IPR011004">
    <property type="entry name" value="Trimer_LpxA-like_sf"/>
</dbReference>
<dbReference type="GO" id="GO:0008780">
    <property type="term" value="F:acyl-[acyl-carrier-protein]-UDP-N-acetylglucosamine O-acyltransferase activity"/>
    <property type="evidence" value="ECO:0007669"/>
    <property type="project" value="InterPro"/>
</dbReference>
<dbReference type="AlphaFoldDB" id="A0A381UGA8"/>
<dbReference type="Pfam" id="PF13720">
    <property type="entry name" value="Acetyltransf_11"/>
    <property type="match status" value="1"/>
</dbReference>
<evidence type="ECO:0000313" key="7">
    <source>
        <dbReference type="EMBL" id="SVA27236.1"/>
    </source>
</evidence>
<feature type="non-terminal residue" evidence="7">
    <location>
        <position position="1"/>
    </location>
</feature>
<dbReference type="GO" id="GO:0009245">
    <property type="term" value="P:lipid A biosynthetic process"/>
    <property type="evidence" value="ECO:0007669"/>
    <property type="project" value="UniProtKB-KW"/>
</dbReference>
<evidence type="ECO:0000256" key="5">
    <source>
        <dbReference type="ARBA" id="ARBA00023315"/>
    </source>
</evidence>
<dbReference type="InterPro" id="IPR029098">
    <property type="entry name" value="Acetyltransf_C"/>
</dbReference>
<dbReference type="Gene3D" id="2.160.10.10">
    <property type="entry name" value="Hexapeptide repeat proteins"/>
    <property type="match status" value="1"/>
</dbReference>
<dbReference type="PANTHER" id="PTHR43480">
    <property type="entry name" value="ACYL-[ACYL-CARRIER-PROTEIN]--UDP-N-ACETYLGLUCOSAMINE O-ACYLTRANSFERASE"/>
    <property type="match status" value="1"/>
</dbReference>
<protein>
    <recommendedName>
        <fullName evidence="6">UDP N-acetylglucosamine O-acyltransferase C-terminal domain-containing protein</fullName>
    </recommendedName>
</protein>
<dbReference type="Pfam" id="PF00132">
    <property type="entry name" value="Hexapep"/>
    <property type="match status" value="2"/>
</dbReference>
<dbReference type="PIRSF" id="PIRSF000456">
    <property type="entry name" value="UDP-GlcNAc_acltr"/>
    <property type="match status" value="1"/>
</dbReference>
<organism evidence="7">
    <name type="scientific">marine metagenome</name>
    <dbReference type="NCBI Taxonomy" id="408172"/>
    <lineage>
        <taxon>unclassified sequences</taxon>
        <taxon>metagenomes</taxon>
        <taxon>ecological metagenomes</taxon>
    </lineage>
</organism>
<evidence type="ECO:0000256" key="2">
    <source>
        <dbReference type="ARBA" id="ARBA00022556"/>
    </source>
</evidence>
<dbReference type="PANTHER" id="PTHR43480:SF1">
    <property type="entry name" value="ACYL-[ACYL-CARRIER-PROTEIN]--UDP-N-ACETYLGLUCOSAMINE O-ACYLTRANSFERASE, MITOCHONDRIAL-RELATED"/>
    <property type="match status" value="1"/>
</dbReference>
<evidence type="ECO:0000256" key="3">
    <source>
        <dbReference type="ARBA" id="ARBA00022679"/>
    </source>
</evidence>
<dbReference type="InterPro" id="IPR010137">
    <property type="entry name" value="Lipid_A_LpxA"/>
</dbReference>
<sequence>VDSKAELGNGVSIGPYSIINSNVIIGNGTMIGNHVTIASGTRIGTECKVFHSSSIGEIPQDIKFSGEQTEAIIGDRTTIREFVTVNRGTKAAGKTIIGDDCLLMAYVHIAHDCVIGNHVIMSNMTTLGGHVNIGDWASLGGGVMVHQFCNIGEHAFIGAGYWAVQDVPPYILAAGTPLKFEGINSIGLKRRGFSIEGRKMIKDIYKLYFRSDLNRKDTILKIMGGFPDSKYKICILDFVQSSDRGII</sequence>
<evidence type="ECO:0000256" key="4">
    <source>
        <dbReference type="ARBA" id="ARBA00023098"/>
    </source>
</evidence>
<dbReference type="EMBL" id="UINC01006390">
    <property type="protein sequence ID" value="SVA27236.1"/>
    <property type="molecule type" value="Genomic_DNA"/>
</dbReference>
<proteinExistence type="predicted"/>
<reference evidence="7" key="1">
    <citation type="submission" date="2018-05" db="EMBL/GenBank/DDBJ databases">
        <authorList>
            <person name="Lanie J.A."/>
            <person name="Ng W.-L."/>
            <person name="Kazmierczak K.M."/>
            <person name="Andrzejewski T.M."/>
            <person name="Davidsen T.M."/>
            <person name="Wayne K.J."/>
            <person name="Tettelin H."/>
            <person name="Glass J.I."/>
            <person name="Rusch D."/>
            <person name="Podicherti R."/>
            <person name="Tsui H.-C.T."/>
            <person name="Winkler M.E."/>
        </authorList>
    </citation>
    <scope>NUCLEOTIDE SEQUENCE</scope>
</reference>
<keyword evidence="3" id="KW-0808">Transferase</keyword>
<gene>
    <name evidence="7" type="ORF">METZ01_LOCUS80090</name>
</gene>
<dbReference type="InterPro" id="IPR001451">
    <property type="entry name" value="Hexapep"/>
</dbReference>
<feature type="domain" description="UDP N-acetylglucosamine O-acyltransferase C-terminal" evidence="6">
    <location>
        <begin position="166"/>
        <end position="247"/>
    </location>
</feature>
<dbReference type="SUPFAM" id="SSF51161">
    <property type="entry name" value="Trimeric LpxA-like enzymes"/>
    <property type="match status" value="1"/>
</dbReference>
<keyword evidence="2" id="KW-0441">Lipid A biosynthesis</keyword>
<dbReference type="CDD" id="cd03351">
    <property type="entry name" value="LbH_UDP-GlcNAc_AT"/>
    <property type="match status" value="1"/>
</dbReference>
<keyword evidence="1" id="KW-0444">Lipid biosynthesis</keyword>
<name>A0A381UGA8_9ZZZZ</name>
<dbReference type="Gene3D" id="1.20.1180.10">
    <property type="entry name" value="Udp N-acetylglucosamine O-acyltransferase, C-terminal domain"/>
    <property type="match status" value="1"/>
</dbReference>